<dbReference type="RefSeq" id="WP_005844419.1">
    <property type="nucleotide sequence ID" value="NZ_JADU01000015.1"/>
</dbReference>
<organism evidence="3 4">
    <name type="scientific">Hallella seregens ATCC 51272</name>
    <dbReference type="NCBI Taxonomy" id="1336250"/>
    <lineage>
        <taxon>Bacteria</taxon>
        <taxon>Pseudomonadati</taxon>
        <taxon>Bacteroidota</taxon>
        <taxon>Bacteroidia</taxon>
        <taxon>Bacteroidales</taxon>
        <taxon>Prevotellaceae</taxon>
        <taxon>Hallella</taxon>
    </lineage>
</organism>
<keyword evidence="1" id="KW-0732">Signal</keyword>
<dbReference type="CDD" id="cd12871">
    <property type="entry name" value="Bacuni_01323_like"/>
    <property type="match status" value="1"/>
</dbReference>
<sequence length="317" mass="35582">MKRRILVFAAMLLLAGSALAQRSPRLLRFTAQQQSLKFEYDALGRVVRDVYSSEDAEEGVEFRTNTYAYSMNKIVQRYSEGSLMDTDSRTSILKDGKIVKETVVMNDDESGLPKSTYTLNFTYNADNQLVKVETLAGSGKNINIHEVTWADGCPSNIKTYREGVLVGEMNFTYDTSVTNPYIIAITNPFLHVLDYEAILPYGQLLEDSYGEPVKYAMRSVKYTEHVSHSYDWDPRDDFELAYTKNAKGEVVSAVQTGPEENETISFEWENATGISVHNNNGTGTDSYYRADGVRRTSTGKGLNIIRSADGTVRKVLK</sequence>
<evidence type="ECO:0000259" key="2">
    <source>
        <dbReference type="Pfam" id="PF15283"/>
    </source>
</evidence>
<reference evidence="3 4" key="1">
    <citation type="submission" date="2024-09" db="EMBL/GenBank/DDBJ databases">
        <authorList>
            <person name="Sun Q."/>
            <person name="Mori K."/>
        </authorList>
    </citation>
    <scope>NUCLEOTIDE SEQUENCE [LARGE SCALE GENOMIC DNA]</scope>
    <source>
        <strain evidence="3 4">ATCC 51272</strain>
    </source>
</reference>
<evidence type="ECO:0000313" key="4">
    <source>
        <dbReference type="Proteomes" id="UP001589688"/>
    </source>
</evidence>
<evidence type="ECO:0000313" key="3">
    <source>
        <dbReference type="EMBL" id="MFB9897258.1"/>
    </source>
</evidence>
<dbReference type="Pfam" id="PF15283">
    <property type="entry name" value="DUF4595"/>
    <property type="match status" value="1"/>
</dbReference>
<dbReference type="Proteomes" id="UP001589688">
    <property type="component" value="Unassembled WGS sequence"/>
</dbReference>
<gene>
    <name evidence="3" type="ORF">ACFFK8_05460</name>
</gene>
<proteinExistence type="predicted"/>
<accession>A0ABV5ZKQ5</accession>
<feature type="signal peptide" evidence="1">
    <location>
        <begin position="1"/>
        <end position="20"/>
    </location>
</feature>
<feature type="chain" id="PRO_5046869839" evidence="1">
    <location>
        <begin position="21"/>
        <end position="317"/>
    </location>
</feature>
<feature type="domain" description="DUF4595" evidence="2">
    <location>
        <begin position="38"/>
        <end position="252"/>
    </location>
</feature>
<name>A0ABV5ZKQ5_9BACT</name>
<protein>
    <submittedName>
        <fullName evidence="3">DUF4595 domain-containing protein</fullName>
    </submittedName>
</protein>
<keyword evidence="4" id="KW-1185">Reference proteome</keyword>
<dbReference type="InterPro" id="IPR027931">
    <property type="entry name" value="DUF4595"/>
</dbReference>
<evidence type="ECO:0000256" key="1">
    <source>
        <dbReference type="SAM" id="SignalP"/>
    </source>
</evidence>
<dbReference type="EMBL" id="JBHLZF010000002">
    <property type="protein sequence ID" value="MFB9897258.1"/>
    <property type="molecule type" value="Genomic_DNA"/>
</dbReference>
<comment type="caution">
    <text evidence="3">The sequence shown here is derived from an EMBL/GenBank/DDBJ whole genome shotgun (WGS) entry which is preliminary data.</text>
</comment>